<accession>A0A381P6T2</accession>
<dbReference type="SUPFAM" id="SSF52540">
    <property type="entry name" value="P-loop containing nucleoside triphosphate hydrolases"/>
    <property type="match status" value="1"/>
</dbReference>
<evidence type="ECO:0000256" key="1">
    <source>
        <dbReference type="ARBA" id="ARBA00009320"/>
    </source>
</evidence>
<dbReference type="PANTHER" id="PTHR42743:SF11">
    <property type="entry name" value="AMINODEOXYCHORISMATE LYASE"/>
    <property type="match status" value="1"/>
</dbReference>
<reference evidence="2" key="1">
    <citation type="submission" date="2018-05" db="EMBL/GenBank/DDBJ databases">
        <authorList>
            <person name="Lanie J.A."/>
            <person name="Ng W.-L."/>
            <person name="Kazmierczak K.M."/>
            <person name="Andrzejewski T.M."/>
            <person name="Davidsen T.M."/>
            <person name="Wayne K.J."/>
            <person name="Tettelin H."/>
            <person name="Glass J.I."/>
            <person name="Rusch D."/>
            <person name="Podicherti R."/>
            <person name="Tsui H.-C.T."/>
            <person name="Winkler M.E."/>
        </authorList>
    </citation>
    <scope>NUCLEOTIDE SEQUENCE</scope>
</reference>
<proteinExistence type="inferred from homology"/>
<dbReference type="InterPro" id="IPR027417">
    <property type="entry name" value="P-loop_NTPase"/>
</dbReference>
<dbReference type="Pfam" id="PF19798">
    <property type="entry name" value="Sulfotransfer_5"/>
    <property type="match status" value="1"/>
</dbReference>
<sequence>MKKICLWSGPRNISTALMYSFAQRDDTKVVDEPLYGHYLRETGARHPGRKEIMNKVNCDGNFVMKNLLNLNPKNGEKVLFLKQMTKHLVNVECHFLPKLKNIFLVRNPRDMLPSLAKKIPQPNLADTGLKLQWHLYKDLKNMGNNPIVIDADELLMNPKNILKQLCHHLKLKFFNSMLSWPAKPRKEDGIWAKYWYQSLHKSTGFLPYLPKSNFPAELTNLLIECKPYYEKLLTKSIRVNGEKL</sequence>
<protein>
    <recommendedName>
        <fullName evidence="3">Sulfotransferase domain-containing protein</fullName>
    </recommendedName>
</protein>
<gene>
    <name evidence="2" type="ORF">METZ01_LOCUS15444</name>
</gene>
<dbReference type="Gene3D" id="3.40.50.300">
    <property type="entry name" value="P-loop containing nucleotide triphosphate hydrolases"/>
    <property type="match status" value="1"/>
</dbReference>
<name>A0A381P6T2_9ZZZZ</name>
<dbReference type="EMBL" id="UINC01000880">
    <property type="protein sequence ID" value="SUZ62590.1"/>
    <property type="molecule type" value="Genomic_DNA"/>
</dbReference>
<comment type="similarity">
    <text evidence="1">Belongs to the class-IV pyridoxal-phosphate-dependent aminotransferase family.</text>
</comment>
<organism evidence="2">
    <name type="scientific">marine metagenome</name>
    <dbReference type="NCBI Taxonomy" id="408172"/>
    <lineage>
        <taxon>unclassified sequences</taxon>
        <taxon>metagenomes</taxon>
        <taxon>ecological metagenomes</taxon>
    </lineage>
</organism>
<dbReference type="GO" id="GO:0019752">
    <property type="term" value="P:carboxylic acid metabolic process"/>
    <property type="evidence" value="ECO:0007669"/>
    <property type="project" value="TreeGrafter"/>
</dbReference>
<evidence type="ECO:0008006" key="3">
    <source>
        <dbReference type="Google" id="ProtNLM"/>
    </source>
</evidence>
<dbReference type="AlphaFoldDB" id="A0A381P6T2"/>
<evidence type="ECO:0000313" key="2">
    <source>
        <dbReference type="EMBL" id="SUZ62590.1"/>
    </source>
</evidence>
<dbReference type="PANTHER" id="PTHR42743">
    <property type="entry name" value="AMINO-ACID AMINOTRANSFERASE"/>
    <property type="match status" value="1"/>
</dbReference>
<dbReference type="InterPro" id="IPR050571">
    <property type="entry name" value="Class-IV_PLP-Dep_Aminotrnsfr"/>
</dbReference>